<dbReference type="Pfam" id="PF11709">
    <property type="entry name" value="Mit_ribos_Mrp51"/>
    <property type="match status" value="1"/>
</dbReference>
<evidence type="ECO:0000313" key="2">
    <source>
        <dbReference type="EMBL" id="WPG99888.1"/>
    </source>
</evidence>
<keyword evidence="3" id="KW-1185">Reference proteome</keyword>
<protein>
    <submittedName>
        <fullName evidence="2">Uncharacterized protein</fullName>
    </submittedName>
</protein>
<gene>
    <name evidence="2" type="ORF">R9X50_00270800</name>
</gene>
<feature type="region of interest" description="Disordered" evidence="1">
    <location>
        <begin position="432"/>
        <end position="512"/>
    </location>
</feature>
<dbReference type="GO" id="GO:0005763">
    <property type="term" value="C:mitochondrial small ribosomal subunit"/>
    <property type="evidence" value="ECO:0007669"/>
    <property type="project" value="TreeGrafter"/>
</dbReference>
<proteinExistence type="predicted"/>
<dbReference type="GO" id="GO:0070124">
    <property type="term" value="P:mitochondrial translational initiation"/>
    <property type="evidence" value="ECO:0007669"/>
    <property type="project" value="TreeGrafter"/>
</dbReference>
<feature type="compositionally biased region" description="Basic and acidic residues" evidence="1">
    <location>
        <begin position="491"/>
        <end position="512"/>
    </location>
</feature>
<evidence type="ECO:0000256" key="1">
    <source>
        <dbReference type="SAM" id="MobiDB-lite"/>
    </source>
</evidence>
<sequence length="512" mass="56126">MSKAASSPTARLLQSSRLFSLPRPLPPPLLETLTAGGRFRASDTATAPYPTHQAIATTPTSLARGDWGLKRALPAKATRHQTTPHVRIVAQDTPEHITDFASASDHTQTVQKWLEMGVPIVKKQPTRTSYSNSNRKPPTTVFSADDSTDPANPSASRWKFDSPWIAGMQSGEFETYLEKVVSGKKKKAAWKNFLAEAMVEDRLATKRREAQANGEPLSWAAAEEMRPSLWPTAEEVDKFQKELRDNHAVDNLSSELTRLISSFLDAPGLSSTAVANPGKTQDMFNLLNDLDTDDQFADSAPPSTHPAAGLSHLQTNAIMENHPLYGPQAHRAPVLSRVVRPRSGAGSKEHVAKLGVAGIVTNDPVSSNATSGFGSRPGQQKYDPDYMANQIDIDLAGGNKMWVHPRTATIDEKGRIRLEVSRANNEAIAVKTGNVQHIHEQRAAADRPMSSPRMPPPGNPGNAKFGFSLPDRRQPMRSQPRPPRSPPRARSLHEENESEKRFRDLMDKGGKQ</sequence>
<dbReference type="PANTHER" id="PTHR28058">
    <property type="entry name" value="37S RIBOSOMAL PROTEIN MRP51, MITOCHONDRIAL"/>
    <property type="match status" value="1"/>
</dbReference>
<evidence type="ECO:0000313" key="3">
    <source>
        <dbReference type="Proteomes" id="UP001303373"/>
    </source>
</evidence>
<name>A0AAQ3M1R2_9PEZI</name>
<dbReference type="PANTHER" id="PTHR28058:SF1">
    <property type="entry name" value="SMALL RIBOSOMAL SUBUNIT PROTEIN BS1M"/>
    <property type="match status" value="1"/>
</dbReference>
<feature type="compositionally biased region" description="Polar residues" evidence="1">
    <location>
        <begin position="126"/>
        <end position="142"/>
    </location>
</feature>
<reference evidence="2 3" key="1">
    <citation type="submission" date="2023-11" db="EMBL/GenBank/DDBJ databases">
        <title>An acidophilic fungus is an integral part of prey digestion in a carnivorous sundew plant.</title>
        <authorList>
            <person name="Tsai I.J."/>
        </authorList>
    </citation>
    <scope>NUCLEOTIDE SEQUENCE [LARGE SCALE GENOMIC DNA]</scope>
    <source>
        <strain evidence="2">169a</strain>
    </source>
</reference>
<dbReference type="Proteomes" id="UP001303373">
    <property type="component" value="Chromosome 3"/>
</dbReference>
<feature type="region of interest" description="Disordered" evidence="1">
    <location>
        <begin position="125"/>
        <end position="156"/>
    </location>
</feature>
<accession>A0AAQ3M1R2</accession>
<dbReference type="AlphaFoldDB" id="A0AAQ3M1R2"/>
<dbReference type="EMBL" id="CP138582">
    <property type="protein sequence ID" value="WPG99888.1"/>
    <property type="molecule type" value="Genomic_DNA"/>
</dbReference>
<organism evidence="2 3">
    <name type="scientific">Acrodontium crateriforme</name>
    <dbReference type="NCBI Taxonomy" id="150365"/>
    <lineage>
        <taxon>Eukaryota</taxon>
        <taxon>Fungi</taxon>
        <taxon>Dikarya</taxon>
        <taxon>Ascomycota</taxon>
        <taxon>Pezizomycotina</taxon>
        <taxon>Dothideomycetes</taxon>
        <taxon>Dothideomycetidae</taxon>
        <taxon>Mycosphaerellales</taxon>
        <taxon>Teratosphaeriaceae</taxon>
        <taxon>Acrodontium</taxon>
    </lineage>
</organism>
<dbReference type="InterPro" id="IPR016712">
    <property type="entry name" value="Rbsml_bS1m-like"/>
</dbReference>
<dbReference type="GO" id="GO:0003735">
    <property type="term" value="F:structural constituent of ribosome"/>
    <property type="evidence" value="ECO:0007669"/>
    <property type="project" value="TreeGrafter"/>
</dbReference>